<feature type="transmembrane region" description="Helical" evidence="3">
    <location>
        <begin position="182"/>
        <end position="201"/>
    </location>
</feature>
<gene>
    <name evidence="6" type="ORF">BC781_106141</name>
</gene>
<feature type="transmembrane region" description="Helical" evidence="3">
    <location>
        <begin position="146"/>
        <end position="166"/>
    </location>
</feature>
<keyword evidence="7" id="KW-1185">Reference proteome</keyword>
<dbReference type="SMART" id="SM00331">
    <property type="entry name" value="PP2C_SIG"/>
    <property type="match status" value="1"/>
</dbReference>
<dbReference type="Gene3D" id="3.60.40.10">
    <property type="entry name" value="PPM-type phosphatase domain"/>
    <property type="match status" value="1"/>
</dbReference>
<dbReference type="SUPFAM" id="SSF55785">
    <property type="entry name" value="PYP-like sensor domain (PAS domain)"/>
    <property type="match status" value="1"/>
</dbReference>
<feature type="domain" description="PAS" evidence="4">
    <location>
        <begin position="243"/>
        <end position="287"/>
    </location>
</feature>
<dbReference type="AlphaFoldDB" id="A0A315Z7R1"/>
<dbReference type="PROSITE" id="PS50112">
    <property type="entry name" value="PAS"/>
    <property type="match status" value="1"/>
</dbReference>
<evidence type="ECO:0000259" key="4">
    <source>
        <dbReference type="PROSITE" id="PS50112"/>
    </source>
</evidence>
<reference evidence="6 7" key="1">
    <citation type="submission" date="2018-03" db="EMBL/GenBank/DDBJ databases">
        <title>Genomic Encyclopedia of Archaeal and Bacterial Type Strains, Phase II (KMG-II): from individual species to whole genera.</title>
        <authorList>
            <person name="Goeker M."/>
        </authorList>
    </citation>
    <scope>NUCLEOTIDE SEQUENCE [LARGE SCALE GENOMIC DNA]</scope>
    <source>
        <strain evidence="6 7">DSM 28229</strain>
    </source>
</reference>
<feature type="transmembrane region" description="Helical" evidence="3">
    <location>
        <begin position="33"/>
        <end position="52"/>
    </location>
</feature>
<sequence length="628" mass="71180">MLGKKKGFIRKLLITGTSRNYSKELNQSIGTSNIINVTFFCLALVTAIIYSVKEQYEISLPVTALACSMIGVYYITHRGGHQFSRLVLAVLPSISIALIASVKKYYLHHVMGTVGIMEYVVPKIILLGFVAIPLALFSLHEKKSLIFTLLVNAGIILFIDNILTYYKIDIASVELMLKPRNLLQFAIFLSISITVTTLYIYKKRSHDAQEETQRKNEQLTATEEELRQNIEELTIIQEKLAAQERDLQTIFDAVPQPIFITETKGRILKANRAAENFYAPKGESLIGLNTDYLFRNTKDEKGLLSEVKRKKIVDEYEVDLIKNDNSIHPTLVYMRPVRYNRDTSYLGSIVDLTTVKAMQKELEETNQELKHQHESKIKSIRYAETIQRSILPSKKISESMFPENFILYKPKDIVSGDFYWMSEHKDGKKLVGVIDCTGHGVPGAFVSMVGNNILSEIIYQKGILDPAEILDRLDKGLVKALQQEDGINDDGMDIGLCLVESIDNGQTKVTYSGSKNTSYFHTKNELQELKGDRRAIGGIKRSQKATKQFTNHEVLLEKGDMLYLTTDGFQDQHNGERDKLGSVKFKQLLDYSSKLEPCEQRGLLEAALAKHQAEEYQRDDITILGIRI</sequence>
<dbReference type="GO" id="GO:0016791">
    <property type="term" value="F:phosphatase activity"/>
    <property type="evidence" value="ECO:0007669"/>
    <property type="project" value="TreeGrafter"/>
</dbReference>
<dbReference type="PROSITE" id="PS50113">
    <property type="entry name" value="PAC"/>
    <property type="match status" value="1"/>
</dbReference>
<feature type="coiled-coil region" evidence="2">
    <location>
        <begin position="205"/>
        <end position="246"/>
    </location>
</feature>
<dbReference type="InterPro" id="IPR001932">
    <property type="entry name" value="PPM-type_phosphatase-like_dom"/>
</dbReference>
<dbReference type="OrthoDB" id="1119265at2"/>
<keyword evidence="1" id="KW-0378">Hydrolase</keyword>
<dbReference type="InterPro" id="IPR000700">
    <property type="entry name" value="PAS-assoc_C"/>
</dbReference>
<evidence type="ECO:0000259" key="5">
    <source>
        <dbReference type="PROSITE" id="PS50113"/>
    </source>
</evidence>
<dbReference type="InterPro" id="IPR036457">
    <property type="entry name" value="PPM-type-like_dom_sf"/>
</dbReference>
<proteinExistence type="predicted"/>
<dbReference type="InterPro" id="IPR035965">
    <property type="entry name" value="PAS-like_dom_sf"/>
</dbReference>
<organism evidence="6 7">
    <name type="scientific">Sediminitomix flava</name>
    <dbReference type="NCBI Taxonomy" id="379075"/>
    <lineage>
        <taxon>Bacteria</taxon>
        <taxon>Pseudomonadati</taxon>
        <taxon>Bacteroidota</taxon>
        <taxon>Cytophagia</taxon>
        <taxon>Cytophagales</taxon>
        <taxon>Flammeovirgaceae</taxon>
        <taxon>Sediminitomix</taxon>
    </lineage>
</organism>
<dbReference type="InterPro" id="IPR052016">
    <property type="entry name" value="Bact_Sigma-Reg"/>
</dbReference>
<evidence type="ECO:0000256" key="3">
    <source>
        <dbReference type="SAM" id="Phobius"/>
    </source>
</evidence>
<dbReference type="PANTHER" id="PTHR43156:SF9">
    <property type="entry name" value="HAMP DOMAIN-CONTAINING PROTEIN"/>
    <property type="match status" value="1"/>
</dbReference>
<dbReference type="Pfam" id="PF07228">
    <property type="entry name" value="SpoIIE"/>
    <property type="match status" value="1"/>
</dbReference>
<dbReference type="RefSeq" id="WP_109621091.1">
    <property type="nucleotide sequence ID" value="NZ_QGDO01000006.1"/>
</dbReference>
<dbReference type="InterPro" id="IPR000014">
    <property type="entry name" value="PAS"/>
</dbReference>
<keyword evidence="2" id="KW-0175">Coiled coil</keyword>
<evidence type="ECO:0000313" key="7">
    <source>
        <dbReference type="Proteomes" id="UP000245535"/>
    </source>
</evidence>
<feature type="coiled-coil region" evidence="2">
    <location>
        <begin position="352"/>
        <end position="379"/>
    </location>
</feature>
<evidence type="ECO:0000256" key="1">
    <source>
        <dbReference type="ARBA" id="ARBA00022801"/>
    </source>
</evidence>
<feature type="transmembrane region" description="Helical" evidence="3">
    <location>
        <begin position="120"/>
        <end position="139"/>
    </location>
</feature>
<dbReference type="PANTHER" id="PTHR43156">
    <property type="entry name" value="STAGE II SPORULATION PROTEIN E-RELATED"/>
    <property type="match status" value="1"/>
</dbReference>
<evidence type="ECO:0000313" key="6">
    <source>
        <dbReference type="EMBL" id="PWJ39240.1"/>
    </source>
</evidence>
<accession>A0A315Z7R1</accession>
<dbReference type="EMBL" id="QGDO01000006">
    <property type="protein sequence ID" value="PWJ39240.1"/>
    <property type="molecule type" value="Genomic_DNA"/>
</dbReference>
<feature type="transmembrane region" description="Helical" evidence="3">
    <location>
        <begin position="58"/>
        <end position="76"/>
    </location>
</feature>
<evidence type="ECO:0000256" key="2">
    <source>
        <dbReference type="SAM" id="Coils"/>
    </source>
</evidence>
<keyword evidence="3" id="KW-0812">Transmembrane</keyword>
<feature type="domain" description="PAC" evidence="5">
    <location>
        <begin position="314"/>
        <end position="364"/>
    </location>
</feature>
<comment type="caution">
    <text evidence="6">The sequence shown here is derived from an EMBL/GenBank/DDBJ whole genome shotgun (WGS) entry which is preliminary data.</text>
</comment>
<keyword evidence="3" id="KW-0472">Membrane</keyword>
<keyword evidence="3" id="KW-1133">Transmembrane helix</keyword>
<dbReference type="NCBIfam" id="TIGR00229">
    <property type="entry name" value="sensory_box"/>
    <property type="match status" value="1"/>
</dbReference>
<dbReference type="Pfam" id="PF13426">
    <property type="entry name" value="PAS_9"/>
    <property type="match status" value="1"/>
</dbReference>
<protein>
    <submittedName>
        <fullName evidence="6">PAS domain S-box-containing protein</fullName>
    </submittedName>
</protein>
<dbReference type="Proteomes" id="UP000245535">
    <property type="component" value="Unassembled WGS sequence"/>
</dbReference>
<dbReference type="Gene3D" id="3.30.450.20">
    <property type="entry name" value="PAS domain"/>
    <property type="match status" value="1"/>
</dbReference>
<feature type="transmembrane region" description="Helical" evidence="3">
    <location>
        <begin position="83"/>
        <end position="100"/>
    </location>
</feature>
<name>A0A315Z7R1_SEDFL</name>